<evidence type="ECO:0000313" key="8">
    <source>
        <dbReference type="EMBL" id="MRV76249.1"/>
    </source>
</evidence>
<dbReference type="SMART" id="SM00052">
    <property type="entry name" value="EAL"/>
    <property type="match status" value="1"/>
</dbReference>
<accession>A0A7X2IUN2</accession>
<dbReference type="Pfam" id="PF00990">
    <property type="entry name" value="GGDEF"/>
    <property type="match status" value="1"/>
</dbReference>
<evidence type="ECO:0000259" key="5">
    <source>
        <dbReference type="PROSITE" id="PS50110"/>
    </source>
</evidence>
<dbReference type="CDD" id="cd01948">
    <property type="entry name" value="EAL"/>
    <property type="match status" value="1"/>
</dbReference>
<comment type="caution">
    <text evidence="8">The sequence shown here is derived from an EMBL/GenBank/DDBJ whole genome shotgun (WGS) entry which is preliminary data.</text>
</comment>
<evidence type="ECO:0000256" key="2">
    <source>
        <dbReference type="ARBA" id="ARBA00022777"/>
    </source>
</evidence>
<dbReference type="NCBIfam" id="TIGR00254">
    <property type="entry name" value="GGDEF"/>
    <property type="match status" value="1"/>
</dbReference>
<feature type="modified residue" description="4-aspartylphosphate" evidence="3">
    <location>
        <position position="927"/>
    </location>
</feature>
<dbReference type="PROSITE" id="PS50110">
    <property type="entry name" value="RESPONSE_REGULATORY"/>
    <property type="match status" value="1"/>
</dbReference>
<keyword evidence="1" id="KW-0808">Transferase</keyword>
<feature type="domain" description="GGDEF" evidence="7">
    <location>
        <begin position="471"/>
        <end position="602"/>
    </location>
</feature>
<dbReference type="InterPro" id="IPR003018">
    <property type="entry name" value="GAF"/>
</dbReference>
<sequence>MAPVADFHARLARLSLAARLRAAVAAVALPMGAAAALALVLHVVTVSLWETAATDHARVAELVSQSAPLLRAAGGVPEERRAALAGLRAQMRDAAALSDDAAVRAAAQAVSLATYDHESVKAGAAPLAPLLDRVALAAARASAHARRSADTAGNITLVVLLLAPALAAAGGIVLARAITRGIDGTLRECIAFAGDIAAGNFRHGGAHARPGARARRMHAPADSASEFDVLVRKMNGIAEETLAAAEREVEHVKRLEGVERSWALLSACSRSLVKAPGEAALTDAICHHLVELGGYRIAWVGYARDDDGRTIEPVSHAGTDRAYVDALQLSWGADVHRHGGFGTAIQQRRMLVCKSMHGDLVFTSWKSMAPPHGIDACIALPLLDGEGPIGVLGLYAADAKGFTDEEIKLLQDLADDLAFGIASRRDHALREQVEDELAHHTNYDGLTGLATVSTLQRHLAPHAAKALDGHRKVAAIHVNIDRFREVNQALGRDAGDRLLMHVAQRLQQACGHHALLARAGPDEFIAVLPGIAGSGNAAAAASRFVASLRDAEPGTELAAHVSVGIAIHPDDGGDADALLRHAALAMQEAKRQGGNAWRFYAKETNARMAARQAMEAELHGVLGRAELELHYQPQCSLVTGAVTGVEALLRWRHPARGLLAPGEFLGVADEAGLAPAFGAWAIDAVCAQLQAWRAAGLQLPPVALNLGPRQFHHHGLVETIRSALQRHQVPEKALELEITESALMRDTEESVATLRALHELGVRIALDDFGTGYSSLNQLRRLPVDHVKIDETFVRGIVTAPDDAAACNGIISLAHSLHFAVIAKGVETEEQMNYLRRRHCEAMQGFLFSRAVPADALAALLQSGRRLALADHGDPQRTIVLLDDEPAIVRALNRALRQDGYKILAATNSTDALKLLANNPVQVILADQHMPDITGVAFMQRIKDLYPATVRIILSSYADLEPVLDAINRGAIYRFFPKPWNDDELRACIHEAFRHHTSGQA</sequence>
<keyword evidence="4" id="KW-0472">Membrane</keyword>
<organism evidence="8 9">
    <name type="scientific">Pseudoduganella rivuli</name>
    <dbReference type="NCBI Taxonomy" id="2666085"/>
    <lineage>
        <taxon>Bacteria</taxon>
        <taxon>Pseudomonadati</taxon>
        <taxon>Pseudomonadota</taxon>
        <taxon>Betaproteobacteria</taxon>
        <taxon>Burkholderiales</taxon>
        <taxon>Oxalobacteraceae</taxon>
        <taxon>Telluria group</taxon>
        <taxon>Pseudoduganella</taxon>
    </lineage>
</organism>
<dbReference type="RefSeq" id="WP_154381560.1">
    <property type="nucleotide sequence ID" value="NZ_WKJJ01000029.1"/>
</dbReference>
<evidence type="ECO:0000256" key="3">
    <source>
        <dbReference type="PROSITE-ProRule" id="PRU00169"/>
    </source>
</evidence>
<dbReference type="Gene3D" id="3.30.70.270">
    <property type="match status" value="1"/>
</dbReference>
<dbReference type="Pfam" id="PF00563">
    <property type="entry name" value="EAL"/>
    <property type="match status" value="1"/>
</dbReference>
<dbReference type="Proteomes" id="UP000446768">
    <property type="component" value="Unassembled WGS sequence"/>
</dbReference>
<reference evidence="8 9" key="1">
    <citation type="submission" date="2019-11" db="EMBL/GenBank/DDBJ databases">
        <title>Novel species isolated from a subtropical stream in China.</title>
        <authorList>
            <person name="Lu H."/>
        </authorList>
    </citation>
    <scope>NUCLEOTIDE SEQUENCE [LARGE SCALE GENOMIC DNA]</scope>
    <source>
        <strain evidence="8 9">FT92W</strain>
    </source>
</reference>
<dbReference type="InterPro" id="IPR000160">
    <property type="entry name" value="GGDEF_dom"/>
</dbReference>
<dbReference type="InterPro" id="IPR035919">
    <property type="entry name" value="EAL_sf"/>
</dbReference>
<dbReference type="AlphaFoldDB" id="A0A7X2IUN2"/>
<keyword evidence="3" id="KW-0597">Phosphoprotein</keyword>
<dbReference type="InterPro" id="IPR001633">
    <property type="entry name" value="EAL_dom"/>
</dbReference>
<dbReference type="InterPro" id="IPR029016">
    <property type="entry name" value="GAF-like_dom_sf"/>
</dbReference>
<dbReference type="EMBL" id="WKJJ01000029">
    <property type="protein sequence ID" value="MRV76249.1"/>
    <property type="molecule type" value="Genomic_DNA"/>
</dbReference>
<dbReference type="Gene3D" id="3.30.450.40">
    <property type="match status" value="1"/>
</dbReference>
<dbReference type="CDD" id="cd01949">
    <property type="entry name" value="GGDEF"/>
    <property type="match status" value="1"/>
</dbReference>
<gene>
    <name evidence="8" type="ORF">GJ700_31525</name>
</gene>
<dbReference type="PANTHER" id="PTHR44757">
    <property type="entry name" value="DIGUANYLATE CYCLASE DGCP"/>
    <property type="match status" value="1"/>
</dbReference>
<feature type="domain" description="Response regulatory" evidence="5">
    <location>
        <begin position="878"/>
        <end position="993"/>
    </location>
</feature>
<feature type="transmembrane region" description="Helical" evidence="4">
    <location>
        <begin position="20"/>
        <end position="41"/>
    </location>
</feature>
<keyword evidence="4" id="KW-0812">Transmembrane</keyword>
<dbReference type="Pfam" id="PF13185">
    <property type="entry name" value="GAF_2"/>
    <property type="match status" value="1"/>
</dbReference>
<dbReference type="GO" id="GO:0000160">
    <property type="term" value="P:phosphorelay signal transduction system"/>
    <property type="evidence" value="ECO:0007669"/>
    <property type="project" value="InterPro"/>
</dbReference>
<evidence type="ECO:0000313" key="9">
    <source>
        <dbReference type="Proteomes" id="UP000446768"/>
    </source>
</evidence>
<keyword evidence="9" id="KW-1185">Reference proteome</keyword>
<dbReference type="InterPro" id="IPR052155">
    <property type="entry name" value="Biofilm_reg_signaling"/>
</dbReference>
<dbReference type="InterPro" id="IPR011006">
    <property type="entry name" value="CheY-like_superfamily"/>
</dbReference>
<dbReference type="InterPro" id="IPR043128">
    <property type="entry name" value="Rev_trsase/Diguanyl_cyclase"/>
</dbReference>
<proteinExistence type="predicted"/>
<dbReference type="SMART" id="SM00065">
    <property type="entry name" value="GAF"/>
    <property type="match status" value="1"/>
</dbReference>
<dbReference type="GO" id="GO:0016301">
    <property type="term" value="F:kinase activity"/>
    <property type="evidence" value="ECO:0007669"/>
    <property type="project" value="UniProtKB-KW"/>
</dbReference>
<evidence type="ECO:0000259" key="7">
    <source>
        <dbReference type="PROSITE" id="PS50887"/>
    </source>
</evidence>
<protein>
    <submittedName>
        <fullName evidence="8">EAL domain-containing protein</fullName>
    </submittedName>
</protein>
<dbReference type="InterPro" id="IPR001789">
    <property type="entry name" value="Sig_transdc_resp-reg_receiver"/>
</dbReference>
<keyword evidence="4" id="KW-1133">Transmembrane helix</keyword>
<dbReference type="SUPFAM" id="SSF55781">
    <property type="entry name" value="GAF domain-like"/>
    <property type="match status" value="1"/>
</dbReference>
<dbReference type="Gene3D" id="3.20.20.450">
    <property type="entry name" value="EAL domain"/>
    <property type="match status" value="1"/>
</dbReference>
<name>A0A7X2IUN2_9BURK</name>
<feature type="transmembrane region" description="Helical" evidence="4">
    <location>
        <begin position="155"/>
        <end position="178"/>
    </location>
</feature>
<dbReference type="InterPro" id="IPR029787">
    <property type="entry name" value="Nucleotide_cyclase"/>
</dbReference>
<evidence type="ECO:0000256" key="1">
    <source>
        <dbReference type="ARBA" id="ARBA00022679"/>
    </source>
</evidence>
<dbReference type="SUPFAM" id="SSF55073">
    <property type="entry name" value="Nucleotide cyclase"/>
    <property type="match status" value="1"/>
</dbReference>
<dbReference type="SUPFAM" id="SSF141868">
    <property type="entry name" value="EAL domain-like"/>
    <property type="match status" value="1"/>
</dbReference>
<dbReference type="PANTHER" id="PTHR44757:SF2">
    <property type="entry name" value="BIOFILM ARCHITECTURE MAINTENANCE PROTEIN MBAA"/>
    <property type="match status" value="1"/>
</dbReference>
<feature type="domain" description="EAL" evidence="6">
    <location>
        <begin position="611"/>
        <end position="865"/>
    </location>
</feature>
<dbReference type="PROSITE" id="PS50883">
    <property type="entry name" value="EAL"/>
    <property type="match status" value="1"/>
</dbReference>
<keyword evidence="2" id="KW-0418">Kinase</keyword>
<dbReference type="SUPFAM" id="SSF52172">
    <property type="entry name" value="CheY-like"/>
    <property type="match status" value="1"/>
</dbReference>
<dbReference type="SMART" id="SM00448">
    <property type="entry name" value="REC"/>
    <property type="match status" value="1"/>
</dbReference>
<dbReference type="PROSITE" id="PS50887">
    <property type="entry name" value="GGDEF"/>
    <property type="match status" value="1"/>
</dbReference>
<dbReference type="Pfam" id="PF00072">
    <property type="entry name" value="Response_reg"/>
    <property type="match status" value="1"/>
</dbReference>
<evidence type="ECO:0000259" key="6">
    <source>
        <dbReference type="PROSITE" id="PS50883"/>
    </source>
</evidence>
<dbReference type="Gene3D" id="3.40.50.2300">
    <property type="match status" value="1"/>
</dbReference>
<dbReference type="CDD" id="cd17569">
    <property type="entry name" value="REC_HupR-like"/>
    <property type="match status" value="1"/>
</dbReference>
<evidence type="ECO:0000256" key="4">
    <source>
        <dbReference type="SAM" id="Phobius"/>
    </source>
</evidence>
<dbReference type="SMART" id="SM00267">
    <property type="entry name" value="GGDEF"/>
    <property type="match status" value="1"/>
</dbReference>